<organism evidence="1 2">
    <name type="scientific">Shinella sedimenti</name>
    <dbReference type="NCBI Taxonomy" id="2919913"/>
    <lineage>
        <taxon>Bacteria</taxon>
        <taxon>Pseudomonadati</taxon>
        <taxon>Pseudomonadota</taxon>
        <taxon>Alphaproteobacteria</taxon>
        <taxon>Hyphomicrobiales</taxon>
        <taxon>Rhizobiaceae</taxon>
        <taxon>Shinella</taxon>
    </lineage>
</organism>
<dbReference type="Proteomes" id="UP001201844">
    <property type="component" value="Unassembled WGS sequence"/>
</dbReference>
<dbReference type="InterPro" id="IPR032710">
    <property type="entry name" value="NTF2-like_dom_sf"/>
</dbReference>
<evidence type="ECO:0000313" key="1">
    <source>
        <dbReference type="EMBL" id="MCJ8151332.1"/>
    </source>
</evidence>
<geneLocation type="plasmid" evidence="1">
    <name>unnamed</name>
</geneLocation>
<evidence type="ECO:0000313" key="2">
    <source>
        <dbReference type="Proteomes" id="UP001201844"/>
    </source>
</evidence>
<sequence>MTIKMPESIAAFFIADRDGGPDELAAVFTENAIVKDAGETLVGHEAIRQWKVDYTHKYGPTTTDPFFIATEDGRTQVTAHVAGDFPGSPVDLRYFFVIAGDRIAELEITT</sequence>
<dbReference type="RefSeq" id="WP_241604417.1">
    <property type="nucleotide sequence ID" value="NZ_JAKVIN010000008.1"/>
</dbReference>
<dbReference type="SUPFAM" id="SSF54427">
    <property type="entry name" value="NTF2-like"/>
    <property type="match status" value="1"/>
</dbReference>
<gene>
    <name evidence="1" type="ORF">MKI86_19505</name>
</gene>
<keyword evidence="1" id="KW-0614">Plasmid</keyword>
<dbReference type="Gene3D" id="3.10.450.50">
    <property type="match status" value="1"/>
</dbReference>
<comment type="caution">
    <text evidence="1">The sequence shown here is derived from an EMBL/GenBank/DDBJ whole genome shotgun (WGS) entry which is preliminary data.</text>
</comment>
<protein>
    <submittedName>
        <fullName evidence="1">Nuclear transport factor 2 family protein</fullName>
    </submittedName>
</protein>
<reference evidence="1 2" key="1">
    <citation type="submission" date="2022-02" db="EMBL/GenBank/DDBJ databases">
        <title>Shinella B3.7 sp. nov., isolated from Sediment (Zhairuo Island).</title>
        <authorList>
            <person name="Chen G."/>
        </authorList>
    </citation>
    <scope>NUCLEOTIDE SEQUENCE [LARGE SCALE GENOMIC DNA]</scope>
    <source>
        <strain evidence="1 2">B3.7</strain>
        <plasmid evidence="1">unnamed</plasmid>
    </source>
</reference>
<accession>A0ABT0CRZ3</accession>
<proteinExistence type="predicted"/>
<keyword evidence="2" id="KW-1185">Reference proteome</keyword>
<dbReference type="EMBL" id="JAKVIN010000008">
    <property type="protein sequence ID" value="MCJ8151332.1"/>
    <property type="molecule type" value="Genomic_DNA"/>
</dbReference>
<name>A0ABT0CRZ3_9HYPH</name>